<dbReference type="RefSeq" id="WP_167205057.1">
    <property type="nucleotide sequence ID" value="NZ_JAASRO010000001.1"/>
</dbReference>
<proteinExistence type="predicted"/>
<reference evidence="1 2" key="1">
    <citation type="submission" date="2020-03" db="EMBL/GenBank/DDBJ databases">
        <title>Sequencing the genomes of 1000 actinobacteria strains.</title>
        <authorList>
            <person name="Klenk H.-P."/>
        </authorList>
    </citation>
    <scope>NUCLEOTIDE SEQUENCE [LARGE SCALE GENOMIC DNA]</scope>
    <source>
        <strain evidence="1 2">DSM 45490</strain>
    </source>
</reference>
<comment type="caution">
    <text evidence="1">The sequence shown here is derived from an EMBL/GenBank/DDBJ whole genome shotgun (WGS) entry which is preliminary data.</text>
</comment>
<name>A0A7X5V7F2_9ACTN</name>
<dbReference type="EMBL" id="JAASRO010000001">
    <property type="protein sequence ID" value="NIK55992.1"/>
    <property type="molecule type" value="Genomic_DNA"/>
</dbReference>
<dbReference type="AlphaFoldDB" id="A0A7X5V7F2"/>
<protein>
    <submittedName>
        <fullName evidence="1">Uncharacterized protein</fullName>
    </submittedName>
</protein>
<evidence type="ECO:0000313" key="1">
    <source>
        <dbReference type="EMBL" id="NIK55992.1"/>
    </source>
</evidence>
<evidence type="ECO:0000313" key="2">
    <source>
        <dbReference type="Proteomes" id="UP000555407"/>
    </source>
</evidence>
<accession>A0A7X5V7F2</accession>
<dbReference type="Proteomes" id="UP000555407">
    <property type="component" value="Unassembled WGS sequence"/>
</dbReference>
<keyword evidence="2" id="KW-1185">Reference proteome</keyword>
<gene>
    <name evidence="1" type="ORF">BJY22_001709</name>
</gene>
<sequence>MAQLIIEIHIPLVSTGSPPGTTWPRSTAIIPDDHPCPWIFEVEEYLAEREDDGTFAIYDDGEEFGDHYLYFITGASEEPLLTVAADVATLPGIPQGVFAIVTDDEAEEMGVGRRIPLT</sequence>
<organism evidence="1 2">
    <name type="scientific">Kribbella shirazensis</name>
    <dbReference type="NCBI Taxonomy" id="1105143"/>
    <lineage>
        <taxon>Bacteria</taxon>
        <taxon>Bacillati</taxon>
        <taxon>Actinomycetota</taxon>
        <taxon>Actinomycetes</taxon>
        <taxon>Propionibacteriales</taxon>
        <taxon>Kribbellaceae</taxon>
        <taxon>Kribbella</taxon>
    </lineage>
</organism>